<protein>
    <submittedName>
        <fullName evidence="2">Uncharacterized protein</fullName>
    </submittedName>
</protein>
<keyword evidence="1" id="KW-0472">Membrane</keyword>
<keyword evidence="1" id="KW-0812">Transmembrane</keyword>
<organism evidence="2 3">
    <name type="scientific">Karstenula rhodostoma CBS 690.94</name>
    <dbReference type="NCBI Taxonomy" id="1392251"/>
    <lineage>
        <taxon>Eukaryota</taxon>
        <taxon>Fungi</taxon>
        <taxon>Dikarya</taxon>
        <taxon>Ascomycota</taxon>
        <taxon>Pezizomycotina</taxon>
        <taxon>Dothideomycetes</taxon>
        <taxon>Pleosporomycetidae</taxon>
        <taxon>Pleosporales</taxon>
        <taxon>Massarineae</taxon>
        <taxon>Didymosphaeriaceae</taxon>
        <taxon>Karstenula</taxon>
    </lineage>
</organism>
<dbReference type="Proteomes" id="UP000799764">
    <property type="component" value="Unassembled WGS sequence"/>
</dbReference>
<gene>
    <name evidence="2" type="ORF">P171DRAFT_226383</name>
</gene>
<keyword evidence="3" id="KW-1185">Reference proteome</keyword>
<evidence type="ECO:0000256" key="1">
    <source>
        <dbReference type="SAM" id="Phobius"/>
    </source>
</evidence>
<evidence type="ECO:0000313" key="3">
    <source>
        <dbReference type="Proteomes" id="UP000799764"/>
    </source>
</evidence>
<feature type="transmembrane region" description="Helical" evidence="1">
    <location>
        <begin position="56"/>
        <end position="77"/>
    </location>
</feature>
<proteinExistence type="predicted"/>
<reference evidence="2" key="1">
    <citation type="journal article" date="2020" name="Stud. Mycol.">
        <title>101 Dothideomycetes genomes: a test case for predicting lifestyles and emergence of pathogens.</title>
        <authorList>
            <person name="Haridas S."/>
            <person name="Albert R."/>
            <person name="Binder M."/>
            <person name="Bloem J."/>
            <person name="Labutti K."/>
            <person name="Salamov A."/>
            <person name="Andreopoulos B."/>
            <person name="Baker S."/>
            <person name="Barry K."/>
            <person name="Bills G."/>
            <person name="Bluhm B."/>
            <person name="Cannon C."/>
            <person name="Castanera R."/>
            <person name="Culley D."/>
            <person name="Daum C."/>
            <person name="Ezra D."/>
            <person name="Gonzalez J."/>
            <person name="Henrissat B."/>
            <person name="Kuo A."/>
            <person name="Liang C."/>
            <person name="Lipzen A."/>
            <person name="Lutzoni F."/>
            <person name="Magnuson J."/>
            <person name="Mondo S."/>
            <person name="Nolan M."/>
            <person name="Ohm R."/>
            <person name="Pangilinan J."/>
            <person name="Park H.-J."/>
            <person name="Ramirez L."/>
            <person name="Alfaro M."/>
            <person name="Sun H."/>
            <person name="Tritt A."/>
            <person name="Yoshinaga Y."/>
            <person name="Zwiers L.-H."/>
            <person name="Turgeon B."/>
            <person name="Goodwin S."/>
            <person name="Spatafora J."/>
            <person name="Crous P."/>
            <person name="Grigoriev I."/>
        </authorList>
    </citation>
    <scope>NUCLEOTIDE SEQUENCE</scope>
    <source>
        <strain evidence="2">CBS 690.94</strain>
    </source>
</reference>
<keyword evidence="1" id="KW-1133">Transmembrane helix</keyword>
<evidence type="ECO:0000313" key="2">
    <source>
        <dbReference type="EMBL" id="KAF2447512.1"/>
    </source>
</evidence>
<dbReference type="AlphaFoldDB" id="A0A9P4PNZ4"/>
<sequence>MYSTLLSLPLPHLTTQTRSGCSHPKFSVTGFTLPYLFPLIHQHPTKYTFGRVRRLVISRIFHIVFAAMLLASTHYGFGTHGMDMVATGGDLRDARKVCVHLD</sequence>
<dbReference type="EMBL" id="MU001496">
    <property type="protein sequence ID" value="KAF2447512.1"/>
    <property type="molecule type" value="Genomic_DNA"/>
</dbReference>
<comment type="caution">
    <text evidence="2">The sequence shown here is derived from an EMBL/GenBank/DDBJ whole genome shotgun (WGS) entry which is preliminary data.</text>
</comment>
<name>A0A9P4PNZ4_9PLEO</name>
<accession>A0A9P4PNZ4</accession>